<evidence type="ECO:0000256" key="4">
    <source>
        <dbReference type="ARBA" id="ARBA00023242"/>
    </source>
</evidence>
<dbReference type="Gene3D" id="3.30.70.330">
    <property type="match status" value="1"/>
</dbReference>
<dbReference type="GO" id="GO:0005634">
    <property type="term" value="C:nucleus"/>
    <property type="evidence" value="ECO:0007669"/>
    <property type="project" value="UniProtKB-SubCell"/>
</dbReference>
<feature type="domain" description="UPF3" evidence="6">
    <location>
        <begin position="11"/>
        <end position="168"/>
    </location>
</feature>
<dbReference type="GO" id="GO:0003676">
    <property type="term" value="F:nucleic acid binding"/>
    <property type="evidence" value="ECO:0007669"/>
    <property type="project" value="InterPro"/>
</dbReference>
<reference evidence="7" key="3">
    <citation type="submission" date="2025-08" db="UniProtKB">
        <authorList>
            <consortium name="Ensembl"/>
        </authorList>
    </citation>
    <scope>IDENTIFICATION</scope>
</reference>
<dbReference type="Pfam" id="PF03467">
    <property type="entry name" value="Smg4_UPF3"/>
    <property type="match status" value="1"/>
</dbReference>
<comment type="similarity">
    <text evidence="2">Belongs to the RENT3 family.</text>
</comment>
<keyword evidence="3" id="KW-0866">Nonsense-mediated mRNA decay</keyword>
<dbReference type="CDD" id="cd12455">
    <property type="entry name" value="RRM_like_Smg4_UPF3"/>
    <property type="match status" value="1"/>
</dbReference>
<dbReference type="AlphaFoldDB" id="F6XS77"/>
<dbReference type="EMBL" id="EAAA01002961">
    <property type="status" value="NOT_ANNOTATED_CDS"/>
    <property type="molecule type" value="Genomic_DNA"/>
</dbReference>
<dbReference type="FunFam" id="3.30.70.330:FF:000717">
    <property type="entry name" value="regulator of nonsense transcripts 3B"/>
    <property type="match status" value="1"/>
</dbReference>
<protein>
    <recommendedName>
        <fullName evidence="6">UPF3 domain-containing protein</fullName>
    </recommendedName>
</protein>
<sequence length="197" mass="24175">KNQREERKLLFKVVMRRLPPGLTEEQFKELIGTLPPHDYFRFVSGDRTLVPNNFCRAYINFINTDDIFKFRDRFDGHEFEFKNGTKHPCVVEFAPFQKIPRKNRKKEDLKVDTIEQDPDYQKFLETLDEEEEKEILDVEKYLDELELREKKNHKMVETPLTAFIKQKRDERKKVRDERRKADLERRKKKEEERKKRR</sequence>
<feature type="region of interest" description="Disordered" evidence="5">
    <location>
        <begin position="167"/>
        <end position="197"/>
    </location>
</feature>
<keyword evidence="8" id="KW-1185">Reference proteome</keyword>
<dbReference type="Ensembl" id="ENSCINT00000017124.3">
    <property type="protein sequence ID" value="ENSCINP00000017124.3"/>
    <property type="gene ID" value="ENSCING00000008396.3"/>
</dbReference>
<dbReference type="InterPro" id="IPR035979">
    <property type="entry name" value="RBD_domain_sf"/>
</dbReference>
<reference evidence="7" key="4">
    <citation type="submission" date="2025-09" db="UniProtKB">
        <authorList>
            <consortium name="Ensembl"/>
        </authorList>
    </citation>
    <scope>IDENTIFICATION</scope>
</reference>
<evidence type="ECO:0000256" key="3">
    <source>
        <dbReference type="ARBA" id="ARBA00023161"/>
    </source>
</evidence>
<dbReference type="InterPro" id="IPR005120">
    <property type="entry name" value="UPF3_dom"/>
</dbReference>
<dbReference type="InterPro" id="IPR039722">
    <property type="entry name" value="Upf3"/>
</dbReference>
<organism evidence="7 8">
    <name type="scientific">Ciona intestinalis</name>
    <name type="common">Transparent sea squirt</name>
    <name type="synonym">Ascidia intestinalis</name>
    <dbReference type="NCBI Taxonomy" id="7719"/>
    <lineage>
        <taxon>Eukaryota</taxon>
        <taxon>Metazoa</taxon>
        <taxon>Chordata</taxon>
        <taxon>Tunicata</taxon>
        <taxon>Ascidiacea</taxon>
        <taxon>Phlebobranchia</taxon>
        <taxon>Cionidae</taxon>
        <taxon>Ciona</taxon>
    </lineage>
</organism>
<dbReference type="STRING" id="7719.ENSCINP00000017124"/>
<evidence type="ECO:0000256" key="1">
    <source>
        <dbReference type="ARBA" id="ARBA00004123"/>
    </source>
</evidence>
<comment type="subcellular location">
    <subcellularLocation>
        <location evidence="1">Nucleus</location>
    </subcellularLocation>
</comment>
<dbReference type="Proteomes" id="UP000008144">
    <property type="component" value="Chromosome 9"/>
</dbReference>
<reference evidence="7" key="2">
    <citation type="journal article" date="2008" name="Genome Biol.">
        <title>Improved genome assembly and evidence-based global gene model set for the chordate Ciona intestinalis: new insight into intron and operon populations.</title>
        <authorList>
            <person name="Satou Y."/>
            <person name="Mineta K."/>
            <person name="Ogasawara M."/>
            <person name="Sasakura Y."/>
            <person name="Shoguchi E."/>
            <person name="Ueno K."/>
            <person name="Yamada L."/>
            <person name="Matsumoto J."/>
            <person name="Wasserscheid J."/>
            <person name="Dewar K."/>
            <person name="Wiley G.B."/>
            <person name="Macmil S.L."/>
            <person name="Roe B.A."/>
            <person name="Zeller R.W."/>
            <person name="Hastings K.E."/>
            <person name="Lemaire P."/>
            <person name="Lindquist E."/>
            <person name="Endo T."/>
            <person name="Hotta K."/>
            <person name="Inaba K."/>
        </authorList>
    </citation>
    <scope>NUCLEOTIDE SEQUENCE [LARGE SCALE GENOMIC DNA]</scope>
    <source>
        <strain evidence="7">wild type</strain>
    </source>
</reference>
<dbReference type="OMA" id="THCRINN"/>
<dbReference type="SUPFAM" id="SSF54928">
    <property type="entry name" value="RNA-binding domain, RBD"/>
    <property type="match status" value="1"/>
</dbReference>
<dbReference type="InParanoid" id="F6XS77"/>
<evidence type="ECO:0000313" key="7">
    <source>
        <dbReference type="Ensembl" id="ENSCINP00000017124.3"/>
    </source>
</evidence>
<evidence type="ECO:0000256" key="5">
    <source>
        <dbReference type="SAM" id="MobiDB-lite"/>
    </source>
</evidence>
<evidence type="ECO:0000256" key="2">
    <source>
        <dbReference type="ARBA" id="ARBA00005991"/>
    </source>
</evidence>
<dbReference type="InterPro" id="IPR012677">
    <property type="entry name" value="Nucleotide-bd_a/b_plait_sf"/>
</dbReference>
<dbReference type="PANTHER" id="PTHR13112">
    <property type="entry name" value="UPF3 REGULATOR OF NONSENSE TRANSCRIPTS-LIKE PROTEIN"/>
    <property type="match status" value="1"/>
</dbReference>
<dbReference type="GeneTree" id="ENSGT00390000017146"/>
<reference evidence="8" key="1">
    <citation type="journal article" date="2002" name="Science">
        <title>The draft genome of Ciona intestinalis: insights into chordate and vertebrate origins.</title>
        <authorList>
            <person name="Dehal P."/>
            <person name="Satou Y."/>
            <person name="Campbell R.K."/>
            <person name="Chapman J."/>
            <person name="Degnan B."/>
            <person name="De Tomaso A."/>
            <person name="Davidson B."/>
            <person name="Di Gregorio A."/>
            <person name="Gelpke M."/>
            <person name="Goodstein D.M."/>
            <person name="Harafuji N."/>
            <person name="Hastings K.E."/>
            <person name="Ho I."/>
            <person name="Hotta K."/>
            <person name="Huang W."/>
            <person name="Kawashima T."/>
            <person name="Lemaire P."/>
            <person name="Martinez D."/>
            <person name="Meinertzhagen I.A."/>
            <person name="Necula S."/>
            <person name="Nonaka M."/>
            <person name="Putnam N."/>
            <person name="Rash S."/>
            <person name="Saiga H."/>
            <person name="Satake M."/>
            <person name="Terry A."/>
            <person name="Yamada L."/>
            <person name="Wang H.G."/>
            <person name="Awazu S."/>
            <person name="Azumi K."/>
            <person name="Boore J."/>
            <person name="Branno M."/>
            <person name="Chin-Bow S."/>
            <person name="DeSantis R."/>
            <person name="Doyle S."/>
            <person name="Francino P."/>
            <person name="Keys D.N."/>
            <person name="Haga S."/>
            <person name="Hayashi H."/>
            <person name="Hino K."/>
            <person name="Imai K.S."/>
            <person name="Inaba K."/>
            <person name="Kano S."/>
            <person name="Kobayashi K."/>
            <person name="Kobayashi M."/>
            <person name="Lee B.I."/>
            <person name="Makabe K.W."/>
            <person name="Manohar C."/>
            <person name="Matassi G."/>
            <person name="Medina M."/>
            <person name="Mochizuki Y."/>
            <person name="Mount S."/>
            <person name="Morishita T."/>
            <person name="Miura S."/>
            <person name="Nakayama A."/>
            <person name="Nishizaka S."/>
            <person name="Nomoto H."/>
            <person name="Ohta F."/>
            <person name="Oishi K."/>
            <person name="Rigoutsos I."/>
            <person name="Sano M."/>
            <person name="Sasaki A."/>
            <person name="Sasakura Y."/>
            <person name="Shoguchi E."/>
            <person name="Shin-i T."/>
            <person name="Spagnuolo A."/>
            <person name="Stainier D."/>
            <person name="Suzuki M.M."/>
            <person name="Tassy O."/>
            <person name="Takatori N."/>
            <person name="Tokuoka M."/>
            <person name="Yagi K."/>
            <person name="Yoshizaki F."/>
            <person name="Wada S."/>
            <person name="Zhang C."/>
            <person name="Hyatt P.D."/>
            <person name="Larimer F."/>
            <person name="Detter C."/>
            <person name="Doggett N."/>
            <person name="Glavina T."/>
            <person name="Hawkins T."/>
            <person name="Richardson P."/>
            <person name="Lucas S."/>
            <person name="Kohara Y."/>
            <person name="Levine M."/>
            <person name="Satoh N."/>
            <person name="Rokhsar D.S."/>
        </authorList>
    </citation>
    <scope>NUCLEOTIDE SEQUENCE [LARGE SCALE GENOMIC DNA]</scope>
</reference>
<keyword evidence="4" id="KW-0539">Nucleus</keyword>
<dbReference type="GO" id="GO:0000184">
    <property type="term" value="P:nuclear-transcribed mRNA catabolic process, nonsense-mediated decay"/>
    <property type="evidence" value="ECO:0007669"/>
    <property type="project" value="UniProtKB-KW"/>
</dbReference>
<dbReference type="PANTHER" id="PTHR13112:SF0">
    <property type="entry name" value="FI21285P1"/>
    <property type="match status" value="1"/>
</dbReference>
<proteinExistence type="inferred from homology"/>
<accession>F6XS77</accession>
<evidence type="ECO:0000259" key="6">
    <source>
        <dbReference type="Pfam" id="PF03467"/>
    </source>
</evidence>
<name>F6XS77_CIOIN</name>
<evidence type="ECO:0000313" key="8">
    <source>
        <dbReference type="Proteomes" id="UP000008144"/>
    </source>
</evidence>